<protein>
    <submittedName>
        <fullName evidence="2">Uncharacterized protein</fullName>
    </submittedName>
</protein>
<reference evidence="2" key="1">
    <citation type="submission" date="2024-07" db="EMBL/GenBank/DDBJ databases">
        <authorList>
            <person name="Kim Y.J."/>
            <person name="Jeong J.Y."/>
        </authorList>
    </citation>
    <scope>NUCLEOTIDE SEQUENCE</scope>
    <source>
        <strain evidence="2">GIHE-MW2</strain>
    </source>
</reference>
<evidence type="ECO:0000256" key="1">
    <source>
        <dbReference type="SAM" id="MobiDB-lite"/>
    </source>
</evidence>
<dbReference type="AlphaFoldDB" id="A0AAU8JAN9"/>
<gene>
    <name evidence="2" type="ORF">ABWT76_004974</name>
</gene>
<accession>A0AAU8JAN9</accession>
<feature type="region of interest" description="Disordered" evidence="1">
    <location>
        <begin position="73"/>
        <end position="93"/>
    </location>
</feature>
<sequence>MPIAYLLSPISCSLFPVPCSLSIVKSFQMRSLTSSRIIRPKISTMPRQSNQATTYLEIYQLAVEKKASKTRITSHRKAKSYYLSATRSDRRTN</sequence>
<evidence type="ECO:0000313" key="2">
    <source>
        <dbReference type="EMBL" id="XCM36230.1"/>
    </source>
</evidence>
<proteinExistence type="predicted"/>
<dbReference type="EMBL" id="CP159837">
    <property type="protein sequence ID" value="XCM36230.1"/>
    <property type="molecule type" value="Genomic_DNA"/>
</dbReference>
<dbReference type="RefSeq" id="WP_156331509.1">
    <property type="nucleotide sequence ID" value="NZ_CP159837.1"/>
</dbReference>
<name>A0AAU8JAN9_9CYAN</name>
<organism evidence="2">
    <name type="scientific">Planktothricoides raciborskii GIHE-MW2</name>
    <dbReference type="NCBI Taxonomy" id="2792601"/>
    <lineage>
        <taxon>Bacteria</taxon>
        <taxon>Bacillati</taxon>
        <taxon>Cyanobacteriota</taxon>
        <taxon>Cyanophyceae</taxon>
        <taxon>Oscillatoriophycideae</taxon>
        <taxon>Oscillatoriales</taxon>
        <taxon>Oscillatoriaceae</taxon>
        <taxon>Planktothricoides</taxon>
    </lineage>
</organism>